<name>A0A2M7E8X6_9BACT</name>
<dbReference type="SMART" id="SM00739">
    <property type="entry name" value="KOW"/>
    <property type="match status" value="1"/>
</dbReference>
<dbReference type="PANTHER" id="PTHR30265:SF2">
    <property type="entry name" value="TRANSCRIPTION TERMINATION_ANTITERMINATION PROTEIN NUSG"/>
    <property type="match status" value="1"/>
</dbReference>
<dbReference type="Pfam" id="PF00467">
    <property type="entry name" value="KOW"/>
    <property type="match status" value="1"/>
</dbReference>
<evidence type="ECO:0000256" key="7">
    <source>
        <dbReference type="RuleBase" id="RU000538"/>
    </source>
</evidence>
<dbReference type="InterPro" id="IPR008991">
    <property type="entry name" value="Translation_prot_SH3-like_sf"/>
</dbReference>
<dbReference type="CDD" id="cd09891">
    <property type="entry name" value="NGN_Bact_1"/>
    <property type="match status" value="1"/>
</dbReference>
<dbReference type="Gene3D" id="2.30.30.30">
    <property type="match status" value="1"/>
</dbReference>
<feature type="domain" description="KOW" evidence="9">
    <location>
        <begin position="119"/>
        <end position="146"/>
    </location>
</feature>
<gene>
    <name evidence="5 10" type="primary">nusG</name>
    <name evidence="10" type="ORF">COS11_03615</name>
</gene>
<dbReference type="InterPro" id="IPR006645">
    <property type="entry name" value="NGN-like_dom"/>
</dbReference>
<dbReference type="InterPro" id="IPR014722">
    <property type="entry name" value="Rib_uL2_dom2"/>
</dbReference>
<dbReference type="GO" id="GO:0031564">
    <property type="term" value="P:transcription antitermination"/>
    <property type="evidence" value="ECO:0007669"/>
    <property type="project" value="UniProtKB-UniRule"/>
</dbReference>
<evidence type="ECO:0000256" key="4">
    <source>
        <dbReference type="ARBA" id="ARBA00023163"/>
    </source>
</evidence>
<dbReference type="InterPro" id="IPR047050">
    <property type="entry name" value="NGN"/>
</dbReference>
<evidence type="ECO:0000256" key="3">
    <source>
        <dbReference type="ARBA" id="ARBA00023015"/>
    </source>
</evidence>
<proteinExistence type="inferred from homology"/>
<dbReference type="Gene3D" id="3.30.70.940">
    <property type="entry name" value="NusG, N-terminal domain"/>
    <property type="match status" value="1"/>
</dbReference>
<dbReference type="AlphaFoldDB" id="A0A2M7E8X6"/>
<comment type="caution">
    <text evidence="10">The sequence shown here is derived from an EMBL/GenBank/DDBJ whole genome shotgun (WGS) entry which is preliminary data.</text>
</comment>
<dbReference type="SMART" id="SM00738">
    <property type="entry name" value="NGN"/>
    <property type="match status" value="1"/>
</dbReference>
<dbReference type="GO" id="GO:0032784">
    <property type="term" value="P:regulation of DNA-templated transcription elongation"/>
    <property type="evidence" value="ECO:0007669"/>
    <property type="project" value="InterPro"/>
</dbReference>
<evidence type="ECO:0000256" key="1">
    <source>
        <dbReference type="ARBA" id="ARBA00022472"/>
    </source>
</evidence>
<evidence type="ECO:0000259" key="9">
    <source>
        <dbReference type="SMART" id="SM00739"/>
    </source>
</evidence>
<accession>A0A2M7E8X6</accession>
<dbReference type="EMBL" id="PETL01000177">
    <property type="protein sequence ID" value="PIV64155.1"/>
    <property type="molecule type" value="Genomic_DNA"/>
</dbReference>
<dbReference type="Pfam" id="PF02357">
    <property type="entry name" value="NusG"/>
    <property type="match status" value="1"/>
</dbReference>
<evidence type="ECO:0000256" key="5">
    <source>
        <dbReference type="HAMAP-Rule" id="MF_00948"/>
    </source>
</evidence>
<comment type="similarity">
    <text evidence="5 7">Belongs to the NusG family.</text>
</comment>
<dbReference type="GO" id="GO:0006353">
    <property type="term" value="P:DNA-templated transcription termination"/>
    <property type="evidence" value="ECO:0007669"/>
    <property type="project" value="UniProtKB-UniRule"/>
</dbReference>
<evidence type="ECO:0000259" key="8">
    <source>
        <dbReference type="SMART" id="SM00738"/>
    </source>
</evidence>
<dbReference type="Proteomes" id="UP000228886">
    <property type="component" value="Unassembled WGS sequence"/>
</dbReference>
<dbReference type="GO" id="GO:0006354">
    <property type="term" value="P:DNA-templated transcription elongation"/>
    <property type="evidence" value="ECO:0007669"/>
    <property type="project" value="UniProtKB-UniRule"/>
</dbReference>
<dbReference type="FunFam" id="2.30.30.30:FF:000002">
    <property type="entry name" value="Transcription termination/antitermination factor NusG"/>
    <property type="match status" value="1"/>
</dbReference>
<dbReference type="PANTHER" id="PTHR30265">
    <property type="entry name" value="RHO-INTERACTING TRANSCRIPTION TERMINATION FACTOR NUSG"/>
    <property type="match status" value="1"/>
</dbReference>
<feature type="domain" description="NusG-like N-terminal" evidence="8">
    <location>
        <begin position="2"/>
        <end position="108"/>
    </location>
</feature>
<dbReference type="HAMAP" id="MF_00948">
    <property type="entry name" value="NusG"/>
    <property type="match status" value="1"/>
</dbReference>
<dbReference type="CDD" id="cd06091">
    <property type="entry name" value="KOW_NusG"/>
    <property type="match status" value="1"/>
</dbReference>
<evidence type="ECO:0000256" key="2">
    <source>
        <dbReference type="ARBA" id="ARBA00022814"/>
    </source>
</evidence>
<dbReference type="InterPro" id="IPR001062">
    <property type="entry name" value="Transcrpt_antiterm_NusG"/>
</dbReference>
<dbReference type="SUPFAM" id="SSF50104">
    <property type="entry name" value="Translation proteins SH3-like domain"/>
    <property type="match status" value="1"/>
</dbReference>
<dbReference type="PRINTS" id="PR00338">
    <property type="entry name" value="NUSGTNSCPFCT"/>
</dbReference>
<reference evidence="11" key="1">
    <citation type="submission" date="2017-09" db="EMBL/GenBank/DDBJ databases">
        <title>Depth-based differentiation of microbial function through sediment-hosted aquifers and enrichment of novel symbionts in the deep terrestrial subsurface.</title>
        <authorList>
            <person name="Probst A.J."/>
            <person name="Ladd B."/>
            <person name="Jarett J.K."/>
            <person name="Geller-Mcgrath D.E."/>
            <person name="Sieber C.M.K."/>
            <person name="Emerson J.B."/>
            <person name="Anantharaman K."/>
            <person name="Thomas B.C."/>
            <person name="Malmstrom R."/>
            <person name="Stieglmeier M."/>
            <person name="Klingl A."/>
            <person name="Woyke T."/>
            <person name="Ryan C.M."/>
            <person name="Banfield J.F."/>
        </authorList>
    </citation>
    <scope>NUCLEOTIDE SEQUENCE [LARGE SCALE GENOMIC DNA]</scope>
</reference>
<keyword evidence="2 5" id="KW-0889">Transcription antitermination</keyword>
<evidence type="ECO:0000313" key="10">
    <source>
        <dbReference type="EMBL" id="PIV64155.1"/>
    </source>
</evidence>
<dbReference type="InterPro" id="IPR005824">
    <property type="entry name" value="KOW"/>
</dbReference>
<evidence type="ECO:0000256" key="6">
    <source>
        <dbReference type="NCBIfam" id="TIGR00922"/>
    </source>
</evidence>
<dbReference type="GO" id="GO:0005829">
    <property type="term" value="C:cytosol"/>
    <property type="evidence" value="ECO:0007669"/>
    <property type="project" value="TreeGrafter"/>
</dbReference>
<evidence type="ECO:0000313" key="11">
    <source>
        <dbReference type="Proteomes" id="UP000228886"/>
    </source>
</evidence>
<dbReference type="InterPro" id="IPR043425">
    <property type="entry name" value="NusG-like"/>
</dbReference>
<dbReference type="SUPFAM" id="SSF82679">
    <property type="entry name" value="N-utilization substance G protein NusG, N-terminal domain"/>
    <property type="match status" value="1"/>
</dbReference>
<dbReference type="NCBIfam" id="TIGR00922">
    <property type="entry name" value="nusG"/>
    <property type="match status" value="1"/>
</dbReference>
<sequence length="173" mass="20063">MVKSWYVVHTRVGQEKKVKSLLDHFIKQGESNIFEVIVPTEEITEIVKGQRKISPREFLPGYILVKMDFNEEIWYRIQSIPGVLDILGEGNMPTPLPEEEIQTLLNVLEEKKKPAPRLEFEKGEHIEIKDGPFANFSGIIKEVKPDKEKLKVSVFIFGRATLVELEYWQVEKV</sequence>
<organism evidence="10 11">
    <name type="scientific">bacterium (Candidatus Ratteibacteria) CG01_land_8_20_14_3_00_40_19</name>
    <dbReference type="NCBI Taxonomy" id="2014290"/>
    <lineage>
        <taxon>Bacteria</taxon>
        <taxon>Candidatus Ratteibacteria</taxon>
    </lineage>
</organism>
<dbReference type="InterPro" id="IPR036735">
    <property type="entry name" value="NGN_dom_sf"/>
</dbReference>
<comment type="function">
    <text evidence="5 7">Participates in transcription elongation, termination and antitermination.</text>
</comment>
<protein>
    <recommendedName>
        <fullName evidence="5 6">Transcription termination/antitermination protein NusG</fullName>
    </recommendedName>
</protein>
<keyword evidence="3 5" id="KW-0805">Transcription regulation</keyword>
<keyword evidence="1 5" id="KW-0806">Transcription termination</keyword>
<keyword evidence="4 5" id="KW-0804">Transcription</keyword>